<dbReference type="EMBL" id="GBXM01000845">
    <property type="protein sequence ID" value="JAI07733.1"/>
    <property type="molecule type" value="Transcribed_RNA"/>
</dbReference>
<sequence>MELHKSSNLLNHNQQLRLYHAFMINCFVLNSYNYEPVSPNLVNYPE</sequence>
<organism evidence="1">
    <name type="scientific">Anguilla anguilla</name>
    <name type="common">European freshwater eel</name>
    <name type="synonym">Muraena anguilla</name>
    <dbReference type="NCBI Taxonomy" id="7936"/>
    <lineage>
        <taxon>Eukaryota</taxon>
        <taxon>Metazoa</taxon>
        <taxon>Chordata</taxon>
        <taxon>Craniata</taxon>
        <taxon>Vertebrata</taxon>
        <taxon>Euteleostomi</taxon>
        <taxon>Actinopterygii</taxon>
        <taxon>Neopterygii</taxon>
        <taxon>Teleostei</taxon>
        <taxon>Anguilliformes</taxon>
        <taxon>Anguillidae</taxon>
        <taxon>Anguilla</taxon>
    </lineage>
</organism>
<dbReference type="AlphaFoldDB" id="A0A0E9XYE7"/>
<reference evidence="1" key="1">
    <citation type="submission" date="2014-11" db="EMBL/GenBank/DDBJ databases">
        <authorList>
            <person name="Amaro Gonzalez C."/>
        </authorList>
    </citation>
    <scope>NUCLEOTIDE SEQUENCE</scope>
</reference>
<accession>A0A0E9XYE7</accession>
<name>A0A0E9XYE7_ANGAN</name>
<evidence type="ECO:0000313" key="1">
    <source>
        <dbReference type="EMBL" id="JAI07733.1"/>
    </source>
</evidence>
<reference evidence="1" key="2">
    <citation type="journal article" date="2015" name="Fish Shellfish Immunol.">
        <title>Early steps in the European eel (Anguilla anguilla)-Vibrio vulnificus interaction in the gills: Role of the RtxA13 toxin.</title>
        <authorList>
            <person name="Callol A."/>
            <person name="Pajuelo D."/>
            <person name="Ebbesson L."/>
            <person name="Teles M."/>
            <person name="MacKenzie S."/>
            <person name="Amaro C."/>
        </authorList>
    </citation>
    <scope>NUCLEOTIDE SEQUENCE</scope>
</reference>
<proteinExistence type="predicted"/>
<protein>
    <submittedName>
        <fullName evidence="1">Uncharacterized protein</fullName>
    </submittedName>
</protein>